<organism evidence="11 13">
    <name type="scientific">Paraburkholderia ginsengiterrae</name>
    <dbReference type="NCBI Taxonomy" id="1462993"/>
    <lineage>
        <taxon>Bacteria</taxon>
        <taxon>Pseudomonadati</taxon>
        <taxon>Pseudomonadota</taxon>
        <taxon>Betaproteobacteria</taxon>
        <taxon>Burkholderiales</taxon>
        <taxon>Burkholderiaceae</taxon>
        <taxon>Paraburkholderia</taxon>
    </lineage>
</organism>
<gene>
    <name evidence="10" type="ORF">A6V36_24075</name>
    <name evidence="11" type="ORF">A6V37_21855</name>
</gene>
<comment type="similarity">
    <text evidence="2 8">Belongs to the YscJ lipoprotein family.</text>
</comment>
<dbReference type="InterPro" id="IPR043427">
    <property type="entry name" value="YscJ/FliF"/>
</dbReference>
<keyword evidence="8" id="KW-0812">Transmembrane</keyword>
<comment type="subcellular location">
    <subcellularLocation>
        <location evidence="1">Cell outer membrane</location>
        <topology evidence="1">Lipid-anchor</topology>
    </subcellularLocation>
</comment>
<accession>A0A1A9NBN5</accession>
<keyword evidence="12" id="KW-1185">Reference proteome</keyword>
<dbReference type="NCBIfam" id="TIGR02544">
    <property type="entry name" value="III_secr_YscJ"/>
    <property type="match status" value="1"/>
</dbReference>
<feature type="domain" description="Flagellar M-ring N-terminal" evidence="9">
    <location>
        <begin position="30"/>
        <end position="195"/>
    </location>
</feature>
<dbReference type="Gene3D" id="3.30.70.1530">
    <property type="entry name" value="Hypothetical protein rpa1041"/>
    <property type="match status" value="1"/>
</dbReference>
<protein>
    <recommendedName>
        <fullName evidence="8">Lipoprotein</fullName>
    </recommendedName>
</protein>
<keyword evidence="5 8" id="KW-0564">Palmitate</keyword>
<dbReference type="OrthoDB" id="115186at2"/>
<dbReference type="InterPro" id="IPR006182">
    <property type="entry name" value="FliF_N_dom"/>
</dbReference>
<evidence type="ECO:0000256" key="2">
    <source>
        <dbReference type="ARBA" id="ARBA00009509"/>
    </source>
</evidence>
<keyword evidence="4 8" id="KW-0472">Membrane</keyword>
<evidence type="ECO:0000313" key="10">
    <source>
        <dbReference type="EMBL" id="OAJ61539.1"/>
    </source>
</evidence>
<keyword evidence="3 8" id="KW-0732">Signal</keyword>
<dbReference type="Proteomes" id="UP000077961">
    <property type="component" value="Unassembled WGS sequence"/>
</dbReference>
<dbReference type="GO" id="GO:0009306">
    <property type="term" value="P:protein secretion"/>
    <property type="evidence" value="ECO:0007669"/>
    <property type="project" value="InterPro"/>
</dbReference>
<evidence type="ECO:0000256" key="3">
    <source>
        <dbReference type="ARBA" id="ARBA00022729"/>
    </source>
</evidence>
<name>A0A1A9NBN5_9BURK</name>
<dbReference type="STRING" id="1462993.A6V36_24075"/>
<evidence type="ECO:0000259" key="9">
    <source>
        <dbReference type="Pfam" id="PF01514"/>
    </source>
</evidence>
<dbReference type="GO" id="GO:0009279">
    <property type="term" value="C:cell outer membrane"/>
    <property type="evidence" value="ECO:0007669"/>
    <property type="project" value="UniProtKB-SubCell"/>
</dbReference>
<dbReference type="EMBL" id="LXJZ01000091">
    <property type="protein sequence ID" value="OAJ61539.1"/>
    <property type="molecule type" value="Genomic_DNA"/>
</dbReference>
<dbReference type="PANTHER" id="PTHR30046:SF2">
    <property type="entry name" value="YOP PROTEINS TRANSLOCATION LIPOPROTEIN J"/>
    <property type="match status" value="1"/>
</dbReference>
<feature type="signal peptide" evidence="8">
    <location>
        <begin position="1"/>
        <end position="28"/>
    </location>
</feature>
<evidence type="ECO:0000256" key="8">
    <source>
        <dbReference type="RuleBase" id="RU364102"/>
    </source>
</evidence>
<dbReference type="RefSeq" id="WP_064266369.1">
    <property type="nucleotide sequence ID" value="NZ_LXJZ01000091.1"/>
</dbReference>
<dbReference type="Pfam" id="PF01514">
    <property type="entry name" value="YscJ_FliF"/>
    <property type="match status" value="1"/>
</dbReference>
<dbReference type="InterPro" id="IPR003282">
    <property type="entry name" value="T3SS_SctJ"/>
</dbReference>
<keyword evidence="7 8" id="KW-0449">Lipoprotein</keyword>
<keyword evidence="6 8" id="KW-0998">Cell outer membrane</keyword>
<dbReference type="Gene3D" id="3.30.300.30">
    <property type="match status" value="1"/>
</dbReference>
<evidence type="ECO:0000256" key="4">
    <source>
        <dbReference type="ARBA" id="ARBA00023136"/>
    </source>
</evidence>
<feature type="chain" id="PRO_5011022869" description="Lipoprotein" evidence="8">
    <location>
        <begin position="29"/>
        <end position="268"/>
    </location>
</feature>
<proteinExistence type="inferred from homology"/>
<evidence type="ECO:0000256" key="5">
    <source>
        <dbReference type="ARBA" id="ARBA00023139"/>
    </source>
</evidence>
<dbReference type="AlphaFoldDB" id="A0A1A9NBN5"/>
<dbReference type="PRINTS" id="PR01338">
    <property type="entry name" value="TYPE3OMKPROT"/>
</dbReference>
<reference evidence="12 13" key="1">
    <citation type="submission" date="2016-04" db="EMBL/GenBank/DDBJ databases">
        <title>Reclassification of Paraburkholderia panaciterrae (Farh et al. 2015) Dobritsa &amp; Samadpour 2016 as a later homotypic synonym of Paraburkholderia ginsengiterrae (Farh et al. 2015) Dobritsa &amp; Samadpour 2016.</title>
        <authorList>
            <person name="Dobritsa A.P."/>
            <person name="Kutumbaka K."/>
            <person name="Samadpour M."/>
        </authorList>
    </citation>
    <scope>NUCLEOTIDE SEQUENCE [LARGE SCALE GENOMIC DNA]</scope>
    <source>
        <strain evidence="11 13">DCY85</strain>
        <strain evidence="10 12">DCY85-1</strain>
    </source>
</reference>
<evidence type="ECO:0000256" key="1">
    <source>
        <dbReference type="ARBA" id="ARBA00004459"/>
    </source>
</evidence>
<evidence type="ECO:0000313" key="12">
    <source>
        <dbReference type="Proteomes" id="UP000077961"/>
    </source>
</evidence>
<evidence type="ECO:0000256" key="6">
    <source>
        <dbReference type="ARBA" id="ARBA00023237"/>
    </source>
</evidence>
<feature type="transmembrane region" description="Helical" evidence="8">
    <location>
        <begin position="214"/>
        <end position="235"/>
    </location>
</feature>
<comment type="caution">
    <text evidence="11">The sequence shown here is derived from an EMBL/GenBank/DDBJ whole genome shotgun (WGS) entry which is preliminary data.</text>
</comment>
<dbReference type="InterPro" id="IPR045851">
    <property type="entry name" value="AMP-bd_C_sf"/>
</dbReference>
<keyword evidence="8" id="KW-1133">Transmembrane helix</keyword>
<evidence type="ECO:0000313" key="13">
    <source>
        <dbReference type="Proteomes" id="UP000078116"/>
    </source>
</evidence>
<dbReference type="Proteomes" id="UP000078116">
    <property type="component" value="Unassembled WGS sequence"/>
</dbReference>
<dbReference type="PANTHER" id="PTHR30046">
    <property type="entry name" value="FLAGELLAR M-RING PROTEIN"/>
    <property type="match status" value="1"/>
</dbReference>
<dbReference type="EMBL" id="LXKA01000154">
    <property type="protein sequence ID" value="OAJ62938.1"/>
    <property type="molecule type" value="Genomic_DNA"/>
</dbReference>
<dbReference type="PROSITE" id="PS51257">
    <property type="entry name" value="PROKAR_LIPOPROTEIN"/>
    <property type="match status" value="1"/>
</dbReference>
<evidence type="ECO:0000256" key="7">
    <source>
        <dbReference type="ARBA" id="ARBA00023288"/>
    </source>
</evidence>
<sequence length="268" mass="28653">MGCSLKRLMTRGGALCVALALCMTLAGCQKELYGNLSEQDVNEMVVALLEQGVDATKATSDDGKTWALDVDQNQMVRAMEVLRARGLPHSKYDDLGGLFKKDGLVSTPTEERVRFIYGLSQELSSTLSKIDGVIVARVQIVLPNNDPLAQQIKPSSASVFIKYRPDSDASTLVPQIKTLVMHSVEGLTYDAVSVTAVPADPVDLSRLPQAQSPLPMIVGAALVFLVCAAALFIWMKRGMPAKLASSGPGAKLAALLARLRRAKPTSTA</sequence>
<evidence type="ECO:0000313" key="11">
    <source>
        <dbReference type="EMBL" id="OAJ62938.1"/>
    </source>
</evidence>